<accession>A0A815DZ91</accession>
<evidence type="ECO:0000313" key="5">
    <source>
        <dbReference type="Proteomes" id="UP000663870"/>
    </source>
</evidence>
<dbReference type="InterPro" id="IPR013783">
    <property type="entry name" value="Ig-like_fold"/>
</dbReference>
<protein>
    <recommendedName>
        <fullName evidence="2">Fibronectin type-III domain-containing protein</fullName>
    </recommendedName>
</protein>
<evidence type="ECO:0000259" key="2">
    <source>
        <dbReference type="PROSITE" id="PS50853"/>
    </source>
</evidence>
<dbReference type="Proteomes" id="UP000663870">
    <property type="component" value="Unassembled WGS sequence"/>
</dbReference>
<dbReference type="PROSITE" id="PS50853">
    <property type="entry name" value="FN3"/>
    <property type="match status" value="2"/>
</dbReference>
<feature type="region of interest" description="Disordered" evidence="1">
    <location>
        <begin position="1474"/>
        <end position="1503"/>
    </location>
</feature>
<dbReference type="InterPro" id="IPR036116">
    <property type="entry name" value="FN3_sf"/>
</dbReference>
<dbReference type="EMBL" id="CAJNOL010001167">
    <property type="protein sequence ID" value="CAF1303374.1"/>
    <property type="molecule type" value="Genomic_DNA"/>
</dbReference>
<sequence length="1503" mass="170118">IAANDGQSTGRFSSIIQAKPELARPINFKALPGHESASIDLSWTRVIGATGYQIQQSSTNNDRAIFTIIATISNTSTTNYIDKSNLINGQTYYYKIAAKDGQSTGRVSPIIQGIPQLAPPDSFKAVTGHESASIDLSWTSVVGATGYEIQRSSTNNDAAIFTTIATISNTSTTYYIDKSNLINGQTYYYKIAAQDGQSTGRFSPLMYANPQLPSPHNFKAVTGRESASIDLSWTSVTGATAYEIQRSSTNNDAAKFTILATIWNASTTDYMDKSNLINAQTYYYRIAASDSRSTGRFSPIIQANPQLAPPHNFKAVTGHESASVDLSWTSVAGATGYEIQRPSTKNHAAKFTIIATIWNASTTDYMDKSKLINGQTYYYRIAASDGPSTGRFSSIIRGNPQLAPPANFKALASDESSSIDLSWTSVVGATGYEIQRSLDSYFTSKFTTVATISNGCTTNHVDKSNLTNGQIYYYKIVATDGQSTGRFSSIIQDYFLNMYSTIHRLPCKYGSQCEHIDDKEHCKTYSHPGFCIEKGYCKDMSELHLLIYRHVPLCNDGLSCSLFIKNDNSHCTTYRHSKNNCEFGLYCINFHNHEHIEDKNHPFNSPCPYTPYMCELHDKLLENIGEIESSISSNIKIHCSRYSHICPYGRQCTDQLYKQHIKSIIHIIRFECPNKENCQLIDDENHLNSYSHPAICDIRLLCSYKKFDCPDRSNLEHIKQYRHTGHIEHIGVIGYLGLNKNINFVQNHNEMIRNIQTYLQSAKWDQTIITISDELKQWIRALQPTHRCNKLIFESILVHGHIMSRDHMNSLTKSDSVAKAAKHHTKIKRIFDKINNPSVKQTCEEYIKILVEIQFNKIGKTKTVSESSEDELLKSKLQEIKLKLNRLDRYITNEDIETIRELTIEIAEASIGLHSNPTGIGFGPDQTLGTNKHVFGILGPHTGYYYGDIILVFRHELMYHPDSNFSIQAATTFGQSKNAYKFRPWLTDPGSPETRIEHFHRNKLHCSIPGYEDAAAYELMALTGLPRKSLTNIDLKAIQQRWLNIDSHCVFEAHLPQLIPLDYIDRVYIAKTTFDSLSTSAQQSAKTIFADALCITDHQIDISIKPAGLHQPLDPTRIPYQSFVVKEMCQTIENRTKSFPLIEGTIMTLPAYYFKVHIILPITISQSISQIGSTDSSNNFVYIYWKTFSGNMMLTLTDQIIDTKIEQKDLQCLTCYIAPWPSKNIVRNTTQSMPEYHEDYSYISNHHPEMHDIILHDKDFKASSNSFHRGSNIDDFIIYNLILDRTTNQVTLAIVGPNCLYSHHKLSYTFNKTELDLNNLEFIQISSGSHTVPIRNLIIRHAPIEQLHPLIDFDFIKTNFTSSGISTGMSIVDSKKLSNLCPNSIHCLLLYSDSEEGRKHNSQYTHLCHFSEKCRNKAIEPHLIHLPHKIPMCQYNNQCQQLADSIHRAQFRHSNLPDYLVPCRYQQNCRTKTPEHRIKYSHGENIPLPSSIEQTHDKTDDNS</sequence>
<reference evidence="4" key="1">
    <citation type="submission" date="2021-02" db="EMBL/GenBank/DDBJ databases">
        <authorList>
            <person name="Nowell W R."/>
        </authorList>
    </citation>
    <scope>NUCLEOTIDE SEQUENCE</scope>
</reference>
<dbReference type="SUPFAM" id="SSF49265">
    <property type="entry name" value="Fibronectin type III"/>
    <property type="match status" value="3"/>
</dbReference>
<proteinExistence type="predicted"/>
<gene>
    <name evidence="4" type="ORF">JXQ802_LOCUS29626</name>
    <name evidence="3" type="ORF">PYM288_LOCUS14340</name>
</gene>
<dbReference type="InterPro" id="IPR019406">
    <property type="entry name" value="APLF_PBZ"/>
</dbReference>
<dbReference type="SMART" id="SM00060">
    <property type="entry name" value="FN3"/>
    <property type="match status" value="5"/>
</dbReference>
<evidence type="ECO:0000313" key="3">
    <source>
        <dbReference type="EMBL" id="CAF0995448.1"/>
    </source>
</evidence>
<feature type="domain" description="Fibronectin type-III" evidence="2">
    <location>
        <begin position="309"/>
        <end position="405"/>
    </location>
</feature>
<name>A0A815DZ91_9BILA</name>
<evidence type="ECO:0000313" key="4">
    <source>
        <dbReference type="EMBL" id="CAF1303374.1"/>
    </source>
</evidence>
<dbReference type="CDD" id="cd00063">
    <property type="entry name" value="FN3"/>
    <property type="match status" value="2"/>
</dbReference>
<dbReference type="Gene3D" id="2.60.40.10">
    <property type="entry name" value="Immunoglobulins"/>
    <property type="match status" value="5"/>
</dbReference>
<dbReference type="Proteomes" id="UP000663854">
    <property type="component" value="Unassembled WGS sequence"/>
</dbReference>
<dbReference type="InterPro" id="IPR003961">
    <property type="entry name" value="FN3_dom"/>
</dbReference>
<feature type="domain" description="Fibronectin type-III" evidence="2">
    <location>
        <begin position="119"/>
        <end position="215"/>
    </location>
</feature>
<organism evidence="4 5">
    <name type="scientific">Rotaria sordida</name>
    <dbReference type="NCBI Taxonomy" id="392033"/>
    <lineage>
        <taxon>Eukaryota</taxon>
        <taxon>Metazoa</taxon>
        <taxon>Spiralia</taxon>
        <taxon>Gnathifera</taxon>
        <taxon>Rotifera</taxon>
        <taxon>Eurotatoria</taxon>
        <taxon>Bdelloidea</taxon>
        <taxon>Philodinida</taxon>
        <taxon>Philodinidae</taxon>
        <taxon>Rotaria</taxon>
    </lineage>
</organism>
<dbReference type="PANTHER" id="PTHR47135">
    <property type="entry name" value="FIBRONECTIN TYPE III DOMAIN-CONTAINING PROTEIN 7"/>
    <property type="match status" value="1"/>
</dbReference>
<feature type="compositionally biased region" description="Basic and acidic residues" evidence="1">
    <location>
        <begin position="1494"/>
        <end position="1503"/>
    </location>
</feature>
<dbReference type="PANTHER" id="PTHR47135:SF1">
    <property type="entry name" value="FIBRONECTIN TYPE III DOMAIN-CONTAINING PROTEIN 7"/>
    <property type="match status" value="1"/>
</dbReference>
<comment type="caution">
    <text evidence="4">The sequence shown here is derived from an EMBL/GenBank/DDBJ whole genome shotgun (WGS) entry which is preliminary data.</text>
</comment>
<feature type="non-terminal residue" evidence="4">
    <location>
        <position position="1"/>
    </location>
</feature>
<dbReference type="Pfam" id="PF10283">
    <property type="entry name" value="zf-CCHH"/>
    <property type="match status" value="1"/>
</dbReference>
<dbReference type="EMBL" id="CAJNOH010000313">
    <property type="protein sequence ID" value="CAF0995448.1"/>
    <property type="molecule type" value="Genomic_DNA"/>
</dbReference>
<evidence type="ECO:0000256" key="1">
    <source>
        <dbReference type="SAM" id="MobiDB-lite"/>
    </source>
</evidence>
<keyword evidence="5" id="KW-1185">Reference proteome</keyword>